<keyword evidence="1" id="KW-1133">Transmembrane helix</keyword>
<name>A0A2U3Q6S4_9BRAD</name>
<dbReference type="Pfam" id="PF11821">
    <property type="entry name" value="ActD"/>
    <property type="match status" value="1"/>
</dbReference>
<protein>
    <submittedName>
        <fullName evidence="2">DUF3341 domain-containing protein</fullName>
    </submittedName>
</protein>
<evidence type="ECO:0000313" key="4">
    <source>
        <dbReference type="Proteomes" id="UP000246085"/>
    </source>
</evidence>
<evidence type="ECO:0000313" key="2">
    <source>
        <dbReference type="EMBL" id="MBP0115360.1"/>
    </source>
</evidence>
<dbReference type="OrthoDB" id="9792475at2"/>
<dbReference type="Proteomes" id="UP000246085">
    <property type="component" value="Chromosome BRAD3257"/>
</dbReference>
<dbReference type="EMBL" id="JAGIKT010000081">
    <property type="protein sequence ID" value="MBP0115360.1"/>
    <property type="molecule type" value="Genomic_DNA"/>
</dbReference>
<sequence>MTWPLLAEFQDPATLIAAARRLKGSPRFTVLDAFTPFPVDELHELIDVGPPRIRVAMFLAGFSTAAFAFGLQWYSAVIDYPINSGGRPLNSWPVFLLVPFEVGIFAAALAGFIALLWTTGLPQLHQPLFDVPSFERSTQDHYFLLAKGENEERTHALRQLLRTAGALRVTEVRAP</sequence>
<dbReference type="PANTHER" id="PTHR40394">
    <property type="entry name" value="LIPOPROTEIN-RELATED"/>
    <property type="match status" value="1"/>
</dbReference>
<dbReference type="InterPro" id="IPR021776">
    <property type="entry name" value="ActD"/>
</dbReference>
<gene>
    <name evidence="3" type="ORF">BRAD3257_6244</name>
    <name evidence="2" type="ORF">JWS04_30710</name>
</gene>
<keyword evidence="5" id="KW-1185">Reference proteome</keyword>
<dbReference type="KEGG" id="bvz:BRAD3257_6244"/>
<dbReference type="EMBL" id="LS398110">
    <property type="protein sequence ID" value="SPP97145.1"/>
    <property type="molecule type" value="Genomic_DNA"/>
</dbReference>
<dbReference type="RefSeq" id="WP_122404592.1">
    <property type="nucleotide sequence ID" value="NZ_JAGIKT010000081.1"/>
</dbReference>
<evidence type="ECO:0000256" key="1">
    <source>
        <dbReference type="SAM" id="Phobius"/>
    </source>
</evidence>
<reference evidence="3 4" key="1">
    <citation type="submission" date="2018-03" db="EMBL/GenBank/DDBJ databases">
        <authorList>
            <person name="Gully D."/>
        </authorList>
    </citation>
    <scope>NUCLEOTIDE SEQUENCE [LARGE SCALE GENOMIC DNA]</scope>
    <source>
        <strain evidence="3">ORS3257</strain>
    </source>
</reference>
<keyword evidence="1" id="KW-0812">Transmembrane</keyword>
<dbReference type="AlphaFoldDB" id="A0A2U3Q6S4"/>
<organism evidence="3 4">
    <name type="scientific">Bradyrhizobium vignae</name>
    <dbReference type="NCBI Taxonomy" id="1549949"/>
    <lineage>
        <taxon>Bacteria</taxon>
        <taxon>Pseudomonadati</taxon>
        <taxon>Pseudomonadota</taxon>
        <taxon>Alphaproteobacteria</taxon>
        <taxon>Hyphomicrobiales</taxon>
        <taxon>Nitrobacteraceae</taxon>
        <taxon>Bradyrhizobium</taxon>
    </lineage>
</organism>
<accession>A0A4Q0QGP5</accession>
<evidence type="ECO:0000313" key="5">
    <source>
        <dbReference type="Proteomes" id="UP000669317"/>
    </source>
</evidence>
<reference evidence="2 5" key="2">
    <citation type="submission" date="2021-03" db="EMBL/GenBank/DDBJ databases">
        <title>Genome Sequence of Bradyrhizobium vignae strain ISRA400.</title>
        <authorList>
            <person name="Tisa L.S."/>
            <person name="Svistoonoff S."/>
            <person name="Hocher V."/>
            <person name="Fall S."/>
            <person name="Zaiya A."/>
            <person name="Naing D."/>
            <person name="Niang N."/>
            <person name="Diouf A."/>
            <person name="Dasylva M.C."/>
            <person name="Toure O."/>
            <person name="Gueye M."/>
            <person name="Gully D."/>
            <person name="Tisseyre P."/>
            <person name="Simpson S."/>
            <person name="Morris K."/>
            <person name="Thomas W.K."/>
        </authorList>
    </citation>
    <scope>NUCLEOTIDE SEQUENCE [LARGE SCALE GENOMIC DNA]</scope>
    <source>
        <strain evidence="2 5">ISRA400</strain>
    </source>
</reference>
<feature type="transmembrane region" description="Helical" evidence="1">
    <location>
        <begin position="94"/>
        <end position="117"/>
    </location>
</feature>
<evidence type="ECO:0000313" key="3">
    <source>
        <dbReference type="EMBL" id="SPP97145.1"/>
    </source>
</evidence>
<feature type="transmembrane region" description="Helical" evidence="1">
    <location>
        <begin position="55"/>
        <end position="74"/>
    </location>
</feature>
<accession>A0A2U3Q6S4</accession>
<dbReference type="Proteomes" id="UP000669317">
    <property type="component" value="Unassembled WGS sequence"/>
</dbReference>
<keyword evidence="1" id="KW-0472">Membrane</keyword>
<dbReference type="PANTHER" id="PTHR40394:SF2">
    <property type="entry name" value="QUINOL:CYTOCHROME C OXIDOREDUCTASE MEMBRANE PROTEIN"/>
    <property type="match status" value="1"/>
</dbReference>
<proteinExistence type="predicted"/>